<evidence type="ECO:0000313" key="4">
    <source>
        <dbReference type="Proteomes" id="UP001610334"/>
    </source>
</evidence>
<dbReference type="InterPro" id="IPR002347">
    <property type="entry name" value="SDR_fam"/>
</dbReference>
<comment type="similarity">
    <text evidence="1">Belongs to the short-chain dehydrogenases/reductases (SDR) family.</text>
</comment>
<keyword evidence="2" id="KW-0560">Oxidoreductase</keyword>
<dbReference type="Gene3D" id="3.40.50.720">
    <property type="entry name" value="NAD(P)-binding Rossmann-like Domain"/>
    <property type="match status" value="1"/>
</dbReference>
<sequence length="247" mass="27105">MPSPPNNRLLLLIGSGPGIGVSVASRFARGHFDAVALIARNPSQLSKDREAVLAAAADAGRDVTVQTWQVDIGDLDLLQRTLLEIECFGSLECVYFNAARVGPSVLLEFPDKGVEEDFRVSSLALYITARWAMPLLLKNQAQSADWNPAFLVTSSLLPTVPFPDWFALSMTKAAQANLVKSLDKIFSPQGIHVGLVVVWGMVSPESPGLNPSNIAEHAWKLYSQKREEWTSQVTVYDDGRVQWENTI</sequence>
<evidence type="ECO:0000256" key="2">
    <source>
        <dbReference type="ARBA" id="ARBA00023002"/>
    </source>
</evidence>
<dbReference type="SUPFAM" id="SSF51735">
    <property type="entry name" value="NAD(P)-binding Rossmann-fold domains"/>
    <property type="match status" value="1"/>
</dbReference>
<dbReference type="PANTHER" id="PTHR43669">
    <property type="entry name" value="5-KETO-D-GLUCONATE 5-REDUCTASE"/>
    <property type="match status" value="1"/>
</dbReference>
<dbReference type="Pfam" id="PF00106">
    <property type="entry name" value="adh_short"/>
    <property type="match status" value="1"/>
</dbReference>
<protein>
    <submittedName>
        <fullName evidence="3">Uncharacterized protein</fullName>
    </submittedName>
</protein>
<organism evidence="3 4">
    <name type="scientific">Aspergillus granulosus</name>
    <dbReference type="NCBI Taxonomy" id="176169"/>
    <lineage>
        <taxon>Eukaryota</taxon>
        <taxon>Fungi</taxon>
        <taxon>Dikarya</taxon>
        <taxon>Ascomycota</taxon>
        <taxon>Pezizomycotina</taxon>
        <taxon>Eurotiomycetes</taxon>
        <taxon>Eurotiomycetidae</taxon>
        <taxon>Eurotiales</taxon>
        <taxon>Aspergillaceae</taxon>
        <taxon>Aspergillus</taxon>
        <taxon>Aspergillus subgen. Nidulantes</taxon>
    </lineage>
</organism>
<evidence type="ECO:0000313" key="3">
    <source>
        <dbReference type="EMBL" id="KAL2810312.1"/>
    </source>
</evidence>
<proteinExistence type="inferred from homology"/>
<accession>A0ABR4H666</accession>
<dbReference type="InterPro" id="IPR036291">
    <property type="entry name" value="NAD(P)-bd_dom_sf"/>
</dbReference>
<dbReference type="EMBL" id="JBFXLT010000073">
    <property type="protein sequence ID" value="KAL2810312.1"/>
    <property type="molecule type" value="Genomic_DNA"/>
</dbReference>
<keyword evidence="4" id="KW-1185">Reference proteome</keyword>
<evidence type="ECO:0000256" key="1">
    <source>
        <dbReference type="ARBA" id="ARBA00006484"/>
    </source>
</evidence>
<gene>
    <name evidence="3" type="ORF">BJX63DRAFT_423157</name>
</gene>
<dbReference type="PANTHER" id="PTHR43669:SF3">
    <property type="entry name" value="ALCOHOL DEHYDROGENASE, PUTATIVE (AFU_ORTHOLOGUE AFUA_3G03445)-RELATED"/>
    <property type="match status" value="1"/>
</dbReference>
<comment type="caution">
    <text evidence="3">The sequence shown here is derived from an EMBL/GenBank/DDBJ whole genome shotgun (WGS) entry which is preliminary data.</text>
</comment>
<dbReference type="Proteomes" id="UP001610334">
    <property type="component" value="Unassembled WGS sequence"/>
</dbReference>
<name>A0ABR4H666_9EURO</name>
<reference evidence="3 4" key="1">
    <citation type="submission" date="2024-07" db="EMBL/GenBank/DDBJ databases">
        <title>Section-level genome sequencing and comparative genomics of Aspergillus sections Usti and Cavernicolus.</title>
        <authorList>
            <consortium name="Lawrence Berkeley National Laboratory"/>
            <person name="Nybo J.L."/>
            <person name="Vesth T.C."/>
            <person name="Theobald S."/>
            <person name="Frisvad J.C."/>
            <person name="Larsen T.O."/>
            <person name="Kjaerboelling I."/>
            <person name="Rothschild-Mancinelli K."/>
            <person name="Lyhne E.K."/>
            <person name="Kogle M.E."/>
            <person name="Barry K."/>
            <person name="Clum A."/>
            <person name="Na H."/>
            <person name="Ledsgaard L."/>
            <person name="Lin J."/>
            <person name="Lipzen A."/>
            <person name="Kuo A."/>
            <person name="Riley R."/>
            <person name="Mondo S."/>
            <person name="Labutti K."/>
            <person name="Haridas S."/>
            <person name="Pangalinan J."/>
            <person name="Salamov A.A."/>
            <person name="Simmons B.A."/>
            <person name="Magnuson J.K."/>
            <person name="Chen J."/>
            <person name="Drula E."/>
            <person name="Henrissat B."/>
            <person name="Wiebenga A."/>
            <person name="Lubbers R.J."/>
            <person name="Gomes A.C."/>
            <person name="Makela M.R."/>
            <person name="Stajich J."/>
            <person name="Grigoriev I.V."/>
            <person name="Mortensen U.H."/>
            <person name="De Vries R.P."/>
            <person name="Baker S.E."/>
            <person name="Andersen M.R."/>
        </authorList>
    </citation>
    <scope>NUCLEOTIDE SEQUENCE [LARGE SCALE GENOMIC DNA]</scope>
    <source>
        <strain evidence="3 4">CBS 588.65</strain>
    </source>
</reference>